<dbReference type="InterPro" id="IPR014756">
    <property type="entry name" value="Ig_E-set"/>
</dbReference>
<dbReference type="InterPro" id="IPR013783">
    <property type="entry name" value="Ig-like_fold"/>
</dbReference>
<evidence type="ECO:0000313" key="3">
    <source>
        <dbReference type="EMBL" id="MBP2021825.1"/>
    </source>
</evidence>
<dbReference type="CDD" id="cd00102">
    <property type="entry name" value="IPT"/>
    <property type="match status" value="7"/>
</dbReference>
<dbReference type="PROSITE" id="PS50234">
    <property type="entry name" value="VWFA"/>
    <property type="match status" value="1"/>
</dbReference>
<reference evidence="3 4" key="1">
    <citation type="submission" date="2021-03" db="EMBL/GenBank/DDBJ databases">
        <title>Genomic Encyclopedia of Type Strains, Phase IV (KMG-IV): sequencing the most valuable type-strain genomes for metagenomic binning, comparative biology and taxonomic classification.</title>
        <authorList>
            <person name="Goeker M."/>
        </authorList>
    </citation>
    <scope>NUCLEOTIDE SEQUENCE [LARGE SCALE GENOMIC DNA]</scope>
    <source>
        <strain evidence="3 4">DSM 28650</strain>
    </source>
</reference>
<dbReference type="PANTHER" id="PTHR46769:SF2">
    <property type="entry name" value="FIBROCYSTIN-L ISOFORM 2 PRECURSOR-RELATED"/>
    <property type="match status" value="1"/>
</dbReference>
<dbReference type="Pfam" id="PF01833">
    <property type="entry name" value="TIG"/>
    <property type="match status" value="8"/>
</dbReference>
<dbReference type="InterPro" id="IPR002909">
    <property type="entry name" value="IPT_dom"/>
</dbReference>
<dbReference type="SUPFAM" id="SSF53300">
    <property type="entry name" value="vWA-like"/>
    <property type="match status" value="1"/>
</dbReference>
<dbReference type="InterPro" id="IPR002035">
    <property type="entry name" value="VWF_A"/>
</dbReference>
<accession>A0ABS4K3J3</accession>
<dbReference type="Pfam" id="PF00092">
    <property type="entry name" value="VWA"/>
    <property type="match status" value="1"/>
</dbReference>
<dbReference type="SMART" id="SM00327">
    <property type="entry name" value="VWA"/>
    <property type="match status" value="1"/>
</dbReference>
<keyword evidence="1" id="KW-0732">Signal</keyword>
<dbReference type="Proteomes" id="UP001519308">
    <property type="component" value="Unassembled WGS sequence"/>
</dbReference>
<dbReference type="InterPro" id="IPR052387">
    <property type="entry name" value="Fibrocystin"/>
</dbReference>
<dbReference type="Gene3D" id="2.60.40.10">
    <property type="entry name" value="Immunoglobulins"/>
    <property type="match status" value="8"/>
</dbReference>
<comment type="caution">
    <text evidence="3">The sequence shown here is derived from an EMBL/GenBank/DDBJ whole genome shotgun (WGS) entry which is preliminary data.</text>
</comment>
<gene>
    <name evidence="3" type="ORF">J2Z44_001621</name>
</gene>
<protein>
    <submittedName>
        <fullName evidence="3">Uncharacterized protein YegL</fullName>
    </submittedName>
</protein>
<dbReference type="SMART" id="SM00429">
    <property type="entry name" value="IPT"/>
    <property type="match status" value="8"/>
</dbReference>
<dbReference type="RefSeq" id="WP_021282978.1">
    <property type="nucleotide sequence ID" value="NZ_JAGGLL010000010.1"/>
</dbReference>
<dbReference type="InterPro" id="IPR036465">
    <property type="entry name" value="vWFA_dom_sf"/>
</dbReference>
<evidence type="ECO:0000313" key="4">
    <source>
        <dbReference type="Proteomes" id="UP001519308"/>
    </source>
</evidence>
<dbReference type="CDD" id="cd00603">
    <property type="entry name" value="IPT_PCSR"/>
    <property type="match status" value="1"/>
</dbReference>
<dbReference type="CDD" id="cd00198">
    <property type="entry name" value="vWFA"/>
    <property type="match status" value="1"/>
</dbReference>
<dbReference type="EMBL" id="JAGGLL010000010">
    <property type="protein sequence ID" value="MBP2021825.1"/>
    <property type="molecule type" value="Genomic_DNA"/>
</dbReference>
<proteinExistence type="predicted"/>
<dbReference type="SUPFAM" id="SSF81296">
    <property type="entry name" value="E set domains"/>
    <property type="match status" value="8"/>
</dbReference>
<dbReference type="Gene3D" id="3.40.50.410">
    <property type="entry name" value="von Willebrand factor, type A domain"/>
    <property type="match status" value="1"/>
</dbReference>
<evidence type="ECO:0000259" key="2">
    <source>
        <dbReference type="PROSITE" id="PS50234"/>
    </source>
</evidence>
<keyword evidence="4" id="KW-1185">Reference proteome</keyword>
<evidence type="ECO:0000256" key="1">
    <source>
        <dbReference type="ARBA" id="ARBA00022729"/>
    </source>
</evidence>
<organism evidence="3 4">
    <name type="scientific">Clostridium punense</name>
    <dbReference type="NCBI Taxonomy" id="1054297"/>
    <lineage>
        <taxon>Bacteria</taxon>
        <taxon>Bacillati</taxon>
        <taxon>Bacillota</taxon>
        <taxon>Clostridia</taxon>
        <taxon>Eubacteriales</taxon>
        <taxon>Clostridiaceae</taxon>
        <taxon>Clostridium</taxon>
    </lineage>
</organism>
<feature type="domain" description="VWFA" evidence="2">
    <location>
        <begin position="69"/>
        <end position="243"/>
    </location>
</feature>
<sequence>MKSKKGLSSFLVLLYLFTFIMPTNIVKAATEYVSVTKTVNVTQMTNEEEAEVTLSIKGTPPVDVVKPNDVVLIIDKSGSMGTEKMEAAKSAAKSFIDLMDMTKHQVGLVDFSDNAYATPLTTDVTGVKNRISSLSAGGGTQTGVAIRSAINVLSNHRPEAQPVIVILTDGAASNTQDALNAAQQAKDLGIVFYTIALLGSTDNPDTNQWNTLLKNMATTEHHHHFVLGSQGLDAIYKAIVQEIGVASAYNVVIKDTIAPNFELVPGSADGNIPKPTINGNELTWNFLELKQDTLNFTYKIRHKSGSAMGTIPVGTNTTVSYSDFAGSKREFTVTSPSITVKYPAPIITSIEADNGEIAGGNEVIIRGDKFRQGATVQFGAKAATNVTVVSANEIRATVPASTVGTVNVKVTNDDSQFATSNYRYWANPTITKINPNNGPLEGGNIVTIEGNYFASGIKVFFGNMEARATYKNPMLVYAYVPQGVTPGTVDLTLTNVDGTTITRPSAYNYNGNPAPTITSITPNSGELKGGNIVTITGSNLGKATSVKFGNVEGTSLTIVDGSTIKVTAPASQTASVVDVSVINADGQTATLTGAYTYIEPPKAPKPEITSITPNEGNLAGGEYVYIYGSGFQSGAQVKIGNQDAMQIILVENTRIRIKVPAFSTPSTVDVAVSNPDGQTATLVGAYTYIEPPKAPAPEITSITPNEGNLAGGEYVYIYGNGFQSGAQVKVGNQDAMQIILVENTRIRIKVPAFSTPSTVDVTVSNPDGQTCTFTKGYTYLAPPSIPAPTITSLSKTSGDISGGEYLYVTGTGFQSGLTVKMGGVQIPVATYYDSTKFRIIVPKSSTACTVDLQVINPDGQAVTLPGAYTYLPPPPPPAPTITSLSSTTGLTIGGEYLYVTGTGFQSGLTVKMGGVEIPVANYYDSTKFRIIIPKSATACTVDLEIINPDGQNVTLPAAYTYTLAVPTITSLSPKTGAYSGGYSVFIYGMYFDSNSKVYVNGNEVSSYFYSATQIKILSMPSAQGLGLPAQGGTVNVEVRNSSGITVSTTFTYQAKPSIPVPAITKISGAGGAAPVGPKTGNTYLYFYGTGFSANMKLRIYSPSGIMVHENTLTNFYNTTYARQNMPSVSTAGIYKLTLINEEGIESNEMFYEYK</sequence>
<name>A0ABS4K3J3_9CLOT</name>
<dbReference type="PANTHER" id="PTHR46769">
    <property type="entry name" value="POLYCYSTIC KIDNEY AND HEPATIC DISEASE 1 (AUTOSOMAL RECESSIVE)-LIKE 1"/>
    <property type="match status" value="1"/>
</dbReference>